<accession>A0ABQ8H014</accession>
<dbReference type="SMART" id="SM00108">
    <property type="entry name" value="B_lectin"/>
    <property type="match status" value="2"/>
</dbReference>
<comment type="catalytic activity">
    <reaction evidence="6">
        <text>L-seryl-[protein] + ATP = O-phospho-L-seryl-[protein] + ADP + H(+)</text>
        <dbReference type="Rhea" id="RHEA:17989"/>
        <dbReference type="Rhea" id="RHEA-COMP:9863"/>
        <dbReference type="Rhea" id="RHEA-COMP:11604"/>
        <dbReference type="ChEBI" id="CHEBI:15378"/>
        <dbReference type="ChEBI" id="CHEBI:29999"/>
        <dbReference type="ChEBI" id="CHEBI:30616"/>
        <dbReference type="ChEBI" id="CHEBI:83421"/>
        <dbReference type="ChEBI" id="CHEBI:456216"/>
        <dbReference type="EC" id="2.7.11.1"/>
    </reaction>
</comment>
<evidence type="ECO:0000259" key="12">
    <source>
        <dbReference type="PROSITE" id="PS50948"/>
    </source>
</evidence>
<dbReference type="Pfam" id="PF08276">
    <property type="entry name" value="PAN_2"/>
    <property type="match status" value="2"/>
</dbReference>
<dbReference type="InterPro" id="IPR011009">
    <property type="entry name" value="Kinase-like_dom_sf"/>
</dbReference>
<reference evidence="13 14" key="1">
    <citation type="submission" date="2021-02" db="EMBL/GenBank/DDBJ databases">
        <title>Plant Genome Project.</title>
        <authorList>
            <person name="Zhang R.-G."/>
        </authorList>
    </citation>
    <scope>NUCLEOTIDE SEQUENCE [LARGE SCALE GENOMIC DNA]</scope>
    <source>
        <tissue evidence="13">Leaves</tissue>
    </source>
</reference>
<feature type="domain" description="EGF-like" evidence="10">
    <location>
        <begin position="1523"/>
        <end position="1559"/>
    </location>
</feature>
<dbReference type="PROSITE" id="PS50011">
    <property type="entry name" value="PROTEIN_KINASE_DOM"/>
    <property type="match status" value="2"/>
</dbReference>
<keyword evidence="4" id="KW-0325">Glycoprotein</keyword>
<dbReference type="CDD" id="cd06222">
    <property type="entry name" value="RNase_H_like"/>
    <property type="match status" value="1"/>
</dbReference>
<feature type="domain" description="Protein kinase" evidence="9">
    <location>
        <begin position="434"/>
        <end position="727"/>
    </location>
</feature>
<dbReference type="Proteomes" id="UP000827721">
    <property type="component" value="Unassembled WGS sequence"/>
</dbReference>
<keyword evidence="7" id="KW-0245">EGF-like domain</keyword>
<dbReference type="CDD" id="cd00028">
    <property type="entry name" value="B_lectin"/>
    <property type="match status" value="2"/>
</dbReference>
<evidence type="ECO:0000256" key="4">
    <source>
        <dbReference type="ARBA" id="ARBA00023180"/>
    </source>
</evidence>
<keyword evidence="8" id="KW-0472">Membrane</keyword>
<organism evidence="13 14">
    <name type="scientific">Xanthoceras sorbifolium</name>
    <dbReference type="NCBI Taxonomy" id="99658"/>
    <lineage>
        <taxon>Eukaryota</taxon>
        <taxon>Viridiplantae</taxon>
        <taxon>Streptophyta</taxon>
        <taxon>Embryophyta</taxon>
        <taxon>Tracheophyta</taxon>
        <taxon>Spermatophyta</taxon>
        <taxon>Magnoliopsida</taxon>
        <taxon>eudicotyledons</taxon>
        <taxon>Gunneridae</taxon>
        <taxon>Pentapetalae</taxon>
        <taxon>rosids</taxon>
        <taxon>malvids</taxon>
        <taxon>Sapindales</taxon>
        <taxon>Sapindaceae</taxon>
        <taxon>Xanthoceroideae</taxon>
        <taxon>Xanthoceras</taxon>
    </lineage>
</organism>
<dbReference type="PANTHER" id="PTHR32444:SF63">
    <property type="entry name" value="G-TYPE LECTIN S-RECEPTOR-LIKE SERINE_THREONINE-PROTEIN KINASE RKS1"/>
    <property type="match status" value="1"/>
</dbReference>
<dbReference type="SUPFAM" id="SSF51110">
    <property type="entry name" value="alpha-D-mannose-specific plant lectins"/>
    <property type="match status" value="2"/>
</dbReference>
<gene>
    <name evidence="13" type="ORF">JRO89_XSUnG0040800</name>
</gene>
<feature type="transmembrane region" description="Helical" evidence="8">
    <location>
        <begin position="416"/>
        <end position="438"/>
    </location>
</feature>
<evidence type="ECO:0000256" key="8">
    <source>
        <dbReference type="SAM" id="Phobius"/>
    </source>
</evidence>
<dbReference type="Pfam" id="PF00069">
    <property type="entry name" value="Pkinase"/>
    <property type="match status" value="1"/>
</dbReference>
<evidence type="ECO:0000256" key="5">
    <source>
        <dbReference type="ARBA" id="ARBA00047899"/>
    </source>
</evidence>
<feature type="domain" description="Bulb-type lectin" evidence="11">
    <location>
        <begin position="1"/>
        <end position="111"/>
    </location>
</feature>
<feature type="domain" description="Apple" evidence="12">
    <location>
        <begin position="312"/>
        <end position="394"/>
    </location>
</feature>
<dbReference type="Pfam" id="PF13456">
    <property type="entry name" value="RVT_3"/>
    <property type="match status" value="1"/>
</dbReference>
<dbReference type="InterPro" id="IPR000742">
    <property type="entry name" value="EGF"/>
</dbReference>
<keyword evidence="3" id="KW-1015">Disulfide bond</keyword>
<feature type="domain" description="EGF-like" evidence="10">
    <location>
        <begin position="261"/>
        <end position="297"/>
    </location>
</feature>
<evidence type="ECO:0000256" key="1">
    <source>
        <dbReference type="ARBA" id="ARBA00012513"/>
    </source>
</evidence>
<dbReference type="Pfam" id="PF14111">
    <property type="entry name" value="DUF4283"/>
    <property type="match status" value="1"/>
</dbReference>
<keyword evidence="8" id="KW-1133">Transmembrane helix</keyword>
<dbReference type="PROSITE" id="PS00108">
    <property type="entry name" value="PROTEIN_KINASE_ST"/>
    <property type="match status" value="1"/>
</dbReference>
<keyword evidence="2" id="KW-0732">Signal</keyword>
<comment type="caution">
    <text evidence="13">The sequence shown here is derived from an EMBL/GenBank/DDBJ whole genome shotgun (WGS) entry which is preliminary data.</text>
</comment>
<dbReference type="InterPro" id="IPR008271">
    <property type="entry name" value="Ser/Thr_kinase_AS"/>
</dbReference>
<dbReference type="SUPFAM" id="SSF56112">
    <property type="entry name" value="Protein kinase-like (PK-like)"/>
    <property type="match status" value="2"/>
</dbReference>
<dbReference type="InterPro" id="IPR000858">
    <property type="entry name" value="S_locus_glycoprot_dom"/>
</dbReference>
<dbReference type="InterPro" id="IPR044730">
    <property type="entry name" value="RNase_H-like_dom_plant"/>
</dbReference>
<evidence type="ECO:0000313" key="13">
    <source>
        <dbReference type="EMBL" id="KAH7527270.1"/>
    </source>
</evidence>
<evidence type="ECO:0000256" key="6">
    <source>
        <dbReference type="ARBA" id="ARBA00048679"/>
    </source>
</evidence>
<keyword evidence="8" id="KW-0812">Transmembrane</keyword>
<feature type="transmembrane region" description="Helical" evidence="8">
    <location>
        <begin position="767"/>
        <end position="784"/>
    </location>
</feature>
<evidence type="ECO:0000259" key="11">
    <source>
        <dbReference type="PROSITE" id="PS50927"/>
    </source>
</evidence>
<protein>
    <recommendedName>
        <fullName evidence="1">non-specific serine/threonine protein kinase</fullName>
        <ecNumber evidence="1">2.7.11.1</ecNumber>
    </recommendedName>
</protein>
<evidence type="ECO:0000313" key="14">
    <source>
        <dbReference type="Proteomes" id="UP000827721"/>
    </source>
</evidence>
<evidence type="ECO:0000256" key="7">
    <source>
        <dbReference type="PROSITE-ProRule" id="PRU00076"/>
    </source>
</evidence>
<dbReference type="PROSITE" id="PS50026">
    <property type="entry name" value="EGF_3"/>
    <property type="match status" value="2"/>
</dbReference>
<dbReference type="Gene3D" id="1.10.510.10">
    <property type="entry name" value="Transferase(Phosphotransferase) domain 1"/>
    <property type="match status" value="2"/>
</dbReference>
<proteinExistence type="predicted"/>
<feature type="domain" description="Bulb-type lectin" evidence="11">
    <location>
        <begin position="1256"/>
        <end position="1378"/>
    </location>
</feature>
<evidence type="ECO:0000259" key="10">
    <source>
        <dbReference type="PROSITE" id="PS50026"/>
    </source>
</evidence>
<dbReference type="SMART" id="SM00473">
    <property type="entry name" value="PAN_AP"/>
    <property type="match status" value="2"/>
</dbReference>
<dbReference type="InterPro" id="IPR001480">
    <property type="entry name" value="Bulb-type_lectin_dom"/>
</dbReference>
<dbReference type="SMART" id="SM00220">
    <property type="entry name" value="S_TKc"/>
    <property type="match status" value="1"/>
</dbReference>
<sequence length="1888" mass="210641">MMAHPQQVISNTDLNGLPGKSQARHVGIWFNKISEQTVVWVANRGTPINNSAGVFKIGGDGNLAVFCGNEENPLWSTNVSVPKRTSIAKLLDSGNLVLVSKSKWSETIIWQSFDHPTHAILPGMRHGFNRKKGLNHIITSWKSNDDPTPGEFSSGMDPHGSPQFFLYKNSVPRWRSGPWTGRIVNGLPDVATKYRGHNVVDYSNPVALISTTFVNNKDEIYMTFSPKNGALFPIVVIEPTGTVQRLVWHESQKWVKLAAVPQDLCDEYDRCGANAICNEDPLARCTCLPGFESLYPQDWYIKCVETRKMEGCGKGDGEGFVRMEGVKLPDARNSTVYGNMSLEECERECLKSCNCTGFATLYVDERGIGCVAWYGELRDMRHYKDGQDFYIRVDAVDLAADARKNSKQFLARKSTVAFIIVPVIVEMLLVALCFYYLWRRNVKPKGRKMKKKQRQQLGLYSLRNLSNHKESVNSSGESGDIEVTLFELSTVIAATDHFSSANKLGQGGFGPVYKGQLPNEKEIAVKRLSTNSGQGISEFKNELLLSFLLSGCALLGIARGILYLHQDSRLRIIHRDLKASNILLDGEMKPKISDFGTARIFGEDETQGNTKRVVGTYGYMSPEYALGGIFSTKSDVFSFGVIVLEIISGKKCGGFLRDDPFSYLIQYTWELWSDGKALEIVDSCIVDSCSTNDVLRCIHVGLLCVQDDASDRPSMSSVVFMLSNETVLPSPKKSMFAFKKNGPGSAITGRECSLNETQAVFLQLHRFLVFLLFLITFSLVFMAADDIIRLCEGLTLSADEQNIVDITSEEKSDGVHKFALHLVGKLLSNKQTNRDAFKMIMPKIWRTTQEVEVENIGDNIFIFSFRNAMDRRRVLEGGPWSFDNALLVLEVPTGDDCLLFSSATAAECEVIRRGLDCYSATSGQVVNFDKSTFCVSRQISTPLALNLARILGVHRVWEKLKGWRHKLFSVGGMDATVDSLKLPFGGWNEGLIRLILFKDDVDSIISIPPSSARVEDSVFWHLTSWDTTRLKVVIMWGSLPSLDPNLAKFSQPGDSGGRNRKLHSFPQLPLDQIVDWSFDFLSEFQAANATVISKPVQGSPRRSAPCRNFIKINTDVEMDFNKSLVGLGIILSDHSDSVLAASVQKLAAGYSVIVAEALAVLKGLQIALASGLLPAILETDSLDVATAINNPSIFSSEVGLIIFDIVDLLGHCPGSKVLYIPHSAYMVSHTLSRFALSLDRDYFLLEDYPVCISEALAIDNQFISDTENESLASADGNFKLGFFRPGKSQARYVGIWLYKISEKKVVWVANRETPINNSAGIFKIGGDGNIALFCGNQCSPLWSTNVSVAAGTSTAKLLDSGNLILVDKETIIWQSFDSPTNTILPGMRFGLNWKTGLHHVLTSWKSIDDPTPGKFSLRLDHNGIPQFFLYKSSAPYWRGGPWNGRNLNGVPNVSTRLQGHKVDYSDQIDLVNYTFFNNQNESYYTFLSKNGPLFSVLVLESAGTLKRLIWHESHEWEKFWMAPQDLCDEYDRCGANEICNDENAVHCACLPGFQPLYPQDLFLTRAETRKMDGCGKGDGEGFVRLEAVKLLDARNSTLYGHMNLKECEIKCLKSCNCTGYAILDATGSGRGCIMWYGELRDIRPYKEGQDFYLRVDAAELAANAQKNSTHLLATKVTLAFIIMPVVVEMVLAAICFYNLWARQVKRKGDSKQKQNKQLRQSLFLDSARRLSYNNDSSNSSVHSGNKELTLFELSTVVAATDHFSSANQLGQGGLAQFTRFESSNSGAGVKKKQEAKGMLKALLINLGQGILEFKNEVLLIAKLHQHRNLVRLFGYCIEKQEKMLIFEFMLNKSLDYFIFADQSRKRWLDWEMRYDIILEIARGILYLH</sequence>
<comment type="caution">
    <text evidence="7">Lacks conserved residue(s) required for the propagation of feature annotation.</text>
</comment>
<dbReference type="PROSITE" id="PS50948">
    <property type="entry name" value="PAN"/>
    <property type="match status" value="2"/>
</dbReference>
<keyword evidence="14" id="KW-1185">Reference proteome</keyword>
<name>A0ABQ8H014_9ROSI</name>
<dbReference type="PROSITE" id="PS50927">
    <property type="entry name" value="BULB_LECTIN"/>
    <property type="match status" value="2"/>
</dbReference>
<dbReference type="Gene3D" id="2.90.10.10">
    <property type="entry name" value="Bulb-type lectin domain"/>
    <property type="match status" value="2"/>
</dbReference>
<dbReference type="Gene3D" id="3.30.200.20">
    <property type="entry name" value="Phosphorylase Kinase, domain 1"/>
    <property type="match status" value="1"/>
</dbReference>
<dbReference type="PANTHER" id="PTHR32444">
    <property type="entry name" value="BULB-TYPE LECTIN DOMAIN-CONTAINING PROTEIN"/>
    <property type="match status" value="1"/>
</dbReference>
<dbReference type="InterPro" id="IPR025558">
    <property type="entry name" value="DUF4283"/>
</dbReference>
<evidence type="ECO:0000256" key="2">
    <source>
        <dbReference type="ARBA" id="ARBA00022729"/>
    </source>
</evidence>
<dbReference type="EMBL" id="JAFEMO010000070">
    <property type="protein sequence ID" value="KAH7527270.1"/>
    <property type="molecule type" value="Genomic_DNA"/>
</dbReference>
<dbReference type="CDD" id="cd01098">
    <property type="entry name" value="PAN_AP_plant"/>
    <property type="match status" value="2"/>
</dbReference>
<feature type="transmembrane region" description="Helical" evidence="8">
    <location>
        <begin position="1676"/>
        <end position="1700"/>
    </location>
</feature>
<dbReference type="EC" id="2.7.11.1" evidence="1"/>
<dbReference type="InterPro" id="IPR036426">
    <property type="entry name" value="Bulb-type_lectin_dom_sf"/>
</dbReference>
<dbReference type="Pfam" id="PF01453">
    <property type="entry name" value="B_lectin"/>
    <property type="match status" value="2"/>
</dbReference>
<dbReference type="InterPro" id="IPR000719">
    <property type="entry name" value="Prot_kinase_dom"/>
</dbReference>
<dbReference type="Pfam" id="PF07714">
    <property type="entry name" value="PK_Tyr_Ser-Thr"/>
    <property type="match status" value="1"/>
</dbReference>
<evidence type="ECO:0000256" key="3">
    <source>
        <dbReference type="ARBA" id="ARBA00023157"/>
    </source>
</evidence>
<dbReference type="InterPro" id="IPR001245">
    <property type="entry name" value="Ser-Thr/Tyr_kinase_cat_dom"/>
</dbReference>
<comment type="catalytic activity">
    <reaction evidence="5">
        <text>L-threonyl-[protein] + ATP = O-phospho-L-threonyl-[protein] + ADP + H(+)</text>
        <dbReference type="Rhea" id="RHEA:46608"/>
        <dbReference type="Rhea" id="RHEA-COMP:11060"/>
        <dbReference type="Rhea" id="RHEA-COMP:11605"/>
        <dbReference type="ChEBI" id="CHEBI:15378"/>
        <dbReference type="ChEBI" id="CHEBI:30013"/>
        <dbReference type="ChEBI" id="CHEBI:30616"/>
        <dbReference type="ChEBI" id="CHEBI:61977"/>
        <dbReference type="ChEBI" id="CHEBI:456216"/>
        <dbReference type="EC" id="2.7.11.1"/>
    </reaction>
</comment>
<dbReference type="InterPro" id="IPR002156">
    <property type="entry name" value="RNaseH_domain"/>
</dbReference>
<evidence type="ECO:0000259" key="9">
    <source>
        <dbReference type="PROSITE" id="PS50011"/>
    </source>
</evidence>
<feature type="domain" description="Apple" evidence="12">
    <location>
        <begin position="1574"/>
        <end position="1656"/>
    </location>
</feature>
<feature type="domain" description="Protein kinase" evidence="9">
    <location>
        <begin position="1763"/>
        <end position="1888"/>
    </location>
</feature>
<dbReference type="InterPro" id="IPR003609">
    <property type="entry name" value="Pan_app"/>
</dbReference>
<dbReference type="Pfam" id="PF00954">
    <property type="entry name" value="S_locus_glycop"/>
    <property type="match status" value="2"/>
</dbReference>